<evidence type="ECO:0000256" key="8">
    <source>
        <dbReference type="PROSITE-ProRule" id="PRU00221"/>
    </source>
</evidence>
<evidence type="ECO:0000256" key="1">
    <source>
        <dbReference type="ARBA" id="ARBA00004496"/>
    </source>
</evidence>
<dbReference type="GO" id="GO:0003743">
    <property type="term" value="F:translation initiation factor activity"/>
    <property type="evidence" value="ECO:0007669"/>
    <property type="project" value="UniProtKB-KW"/>
</dbReference>
<dbReference type="GO" id="GO:0071540">
    <property type="term" value="C:eukaryotic translation initiation factor 3 complex, eIF3e"/>
    <property type="evidence" value="ECO:0007669"/>
    <property type="project" value="TreeGrafter"/>
</dbReference>
<dbReference type="EMBL" id="SKCS01000070">
    <property type="protein sequence ID" value="TNN18555.1"/>
    <property type="molecule type" value="Genomic_DNA"/>
</dbReference>
<evidence type="ECO:0000256" key="3">
    <source>
        <dbReference type="ARBA" id="ARBA00022540"/>
    </source>
</evidence>
<dbReference type="PROSITE" id="PS00678">
    <property type="entry name" value="WD_REPEATS_1"/>
    <property type="match status" value="1"/>
</dbReference>
<keyword evidence="6" id="KW-0694">RNA-binding</keyword>
<feature type="repeat" description="WD" evidence="8">
    <location>
        <begin position="505"/>
        <end position="546"/>
    </location>
</feature>
<proteinExistence type="inferred from homology"/>
<dbReference type="GO" id="GO:0001732">
    <property type="term" value="P:formation of cytoplasmic translation initiation complex"/>
    <property type="evidence" value="ECO:0007669"/>
    <property type="project" value="TreeGrafter"/>
</dbReference>
<feature type="coiled-coil region" evidence="9">
    <location>
        <begin position="1187"/>
        <end position="1231"/>
    </location>
</feature>
<evidence type="ECO:0000313" key="13">
    <source>
        <dbReference type="Proteomes" id="UP000311919"/>
    </source>
</evidence>
<feature type="compositionally biased region" description="Basic and acidic residues" evidence="10">
    <location>
        <begin position="1392"/>
        <end position="1462"/>
    </location>
</feature>
<feature type="compositionally biased region" description="Polar residues" evidence="10">
    <location>
        <begin position="1508"/>
        <end position="1518"/>
    </location>
</feature>
<evidence type="ECO:0000259" key="11">
    <source>
        <dbReference type="Pfam" id="PF22591"/>
    </source>
</evidence>
<dbReference type="PROSITE" id="PS50082">
    <property type="entry name" value="WD_REPEATS_2"/>
    <property type="match status" value="5"/>
</dbReference>
<dbReference type="Proteomes" id="UP000311919">
    <property type="component" value="Unassembled WGS sequence"/>
</dbReference>
<sequence>MEIDHSKYYLEEEQIPEDDHLSSIVSVNIEDLPSPSKDDELDPLILRVEETTGDSLAKEKCETLTAPNLQFSHPSVDQFLRNYLQENGFLETLNIFQAEWFKFLHKGLLNAEESPVADIYLQNSELRNIIKDIRSENQDLKNSVLKLDDEVRKIKNERDYHMIKHRQTLQEKEKLLCDIKRVKEHYAEYEPILRLLRQKYETAVKEKTLHRIERDRAMNQVEGLRHALTSLQKLGITSNDSNDVDNFNMDQTMPEKNIANVTTRQSNMEIDQKCKKNFMKTDEFNLNSKLGKSVKRNGFCDLPVDRKVNPLLAKLTNHSYKFTRLDNRKLDMSIHAHDATVSKLTIHSNKSWLCSIGDDKLWKLWKIPKLELLMEHKLTSSSSTATTTTTAPATTATNDWISSVDFHPQEEILATGNGKGCIQIWKIFLTDDKMTEQNHCKRIGLLRQHAGAVWSINWHWTGTYLASSGMDNTIRLWNVEYAIMSYKMNRNLLSTHSTTSYCTILRGHSKSVNSVQFLPYGNILVTGSSDKTVCLWDGRTGLCEHTFLGHTHSINNAIFNQQGLQVISCDSGGYIRLWDLRKMEKFSFEINLPTITTKIHQNLMTTSTISVNSNNDVENKNFPICFDLNKTRKIDRFNRHLHNASILQYGQRNRMGVNQLAIDLSSEYIVAGCDDAKIYCIEISTGQENTVSLEQVIRYYLDQIKSRTEEAQEVSKSAIMDIEDLDILETPESLMLNAVSKEGTQDRSARTILMPWLKFLWDSYRLVLDLLRSNSKLEKLYHEVAHDAYNFCLKYGRKTEFKKLCELIRQHTQKVQNQLQPNAPNAINLNNPETQTLHLETRLRQLDCAMELDMYNEAFKTVEDIWSFMMISRIHAIPSLMTNYYSKAAELFRRCGCHLYHAAALHKLYTLYRDQKKNLTREELSDLGSRVLCATVSIPFPNAKVNADKFLLSGEYTVMKQKTLAALLGLIQVPSRQSLIRDLVRHKIHTIVPSDLSKLYQVLEADFQPLKLWELVQPALDFMSNFPDLQVYITQLHDVIVAKHFFKFVKLCPFMEPIRLERSVIELIHNLELPIRVNHLQQAIFFDKFTDLGISQCEYGGQLVSQSTHVNDPDKLSRQLTMFAQVMQQITDILEVGQSLASCRRALVHDYRKNEQALRNELLNRRCLIEARKEEIETYQSKRDQYYSIVEARRQAEQERLLKAEETNLANEAIQRELMKTQDEKARLKLRMARTSLKMFLDLKIDAKLDLRELTEEQLENFDADKLINKQKQEVKKKRKELAEKAKTMAKKLDYYTRACRIEEIPLLQANIEPEAIESRELFEQSTREIEEHSKAEHARQLKERNRLIRMKPDVQRLVAQLKEARDNRYKAKLAEWEALCDQTRSERLAERRAKQEAEAEAHRRATEEAIEREKQKQRELAAEAEREKREQEAKEAAEREAAQREEESKAWIRGEVKKEEPVTVSAFSRYRQSEGGGMAFRDLRRDDTPKQPDFGRSWGSKRDRNPHTVSFDNTPSYRNDHPQDTWSRSGPRKTVPPEFDSFLYEDDSGGGSGGGWTHVGSRKESERTKPLGRGGASVSVFNRGFKSSDADTDNSTPWRREGPKAATGNSHAFEMRGGGI</sequence>
<keyword evidence="2" id="KW-0963">Cytoplasm</keyword>
<keyword evidence="9" id="KW-0175">Coiled coil</keyword>
<dbReference type="Gene3D" id="4.10.860.10">
    <property type="entry name" value="UVR domain"/>
    <property type="match status" value="1"/>
</dbReference>
<dbReference type="HAMAP" id="MF_03000">
    <property type="entry name" value="eIF3a"/>
    <property type="match status" value="1"/>
</dbReference>
<feature type="coiled-coil region" evidence="9">
    <location>
        <begin position="123"/>
        <end position="157"/>
    </location>
</feature>
<evidence type="ECO:0000256" key="4">
    <source>
        <dbReference type="ARBA" id="ARBA00022574"/>
    </source>
</evidence>
<dbReference type="InterPro" id="IPR036322">
    <property type="entry name" value="WD40_repeat_dom_sf"/>
</dbReference>
<evidence type="ECO:0000256" key="6">
    <source>
        <dbReference type="ARBA" id="ARBA00022884"/>
    </source>
</evidence>
<dbReference type="GO" id="GO:0003729">
    <property type="term" value="F:mRNA binding"/>
    <property type="evidence" value="ECO:0007669"/>
    <property type="project" value="TreeGrafter"/>
</dbReference>
<keyword evidence="7" id="KW-0648">Protein biosynthesis</keyword>
<dbReference type="OrthoDB" id="18884at2759"/>
<dbReference type="InterPro" id="IPR027512">
    <property type="entry name" value="EIF3A"/>
</dbReference>
<gene>
    <name evidence="12" type="ORF">EWB00_010048</name>
</gene>
<name>A0A4Z2DPV1_SCHJA</name>
<evidence type="ECO:0000256" key="10">
    <source>
        <dbReference type="SAM" id="MobiDB-lite"/>
    </source>
</evidence>
<feature type="non-terminal residue" evidence="12">
    <location>
        <position position="1621"/>
    </location>
</feature>
<dbReference type="InterPro" id="IPR001680">
    <property type="entry name" value="WD40_rpt"/>
</dbReference>
<dbReference type="PROSITE" id="PS50294">
    <property type="entry name" value="WD_REPEATS_REGION"/>
    <property type="match status" value="3"/>
</dbReference>
<dbReference type="GO" id="GO:0043614">
    <property type="term" value="C:multi-eIF complex"/>
    <property type="evidence" value="ECO:0007669"/>
    <property type="project" value="TreeGrafter"/>
</dbReference>
<dbReference type="PANTHER" id="PTHR14005">
    <property type="entry name" value="EUKARYOTIC TRANSLATION INITIATION FACTOR 3, THETA SUBUNIT"/>
    <property type="match status" value="1"/>
</dbReference>
<accession>A0A4Z2DPV1</accession>
<keyword evidence="3 12" id="KW-0396">Initiation factor</keyword>
<dbReference type="SUPFAM" id="SSF50978">
    <property type="entry name" value="WD40 repeat-like"/>
    <property type="match status" value="1"/>
</dbReference>
<evidence type="ECO:0000256" key="2">
    <source>
        <dbReference type="ARBA" id="ARBA00022490"/>
    </source>
</evidence>
<dbReference type="Pfam" id="PF00400">
    <property type="entry name" value="WD40"/>
    <property type="match status" value="5"/>
</dbReference>
<dbReference type="Gene3D" id="1.25.40.860">
    <property type="match status" value="2"/>
</dbReference>
<feature type="compositionally biased region" description="Basic and acidic residues" evidence="10">
    <location>
        <begin position="1482"/>
        <end position="1491"/>
    </location>
</feature>
<dbReference type="Gene3D" id="2.130.10.10">
    <property type="entry name" value="YVTN repeat-like/Quinoprotein amine dehydrogenase"/>
    <property type="match status" value="2"/>
</dbReference>
<dbReference type="Pfam" id="PF22591">
    <property type="entry name" value="eIF3a_PCI_TPR-like"/>
    <property type="match status" value="1"/>
</dbReference>
<dbReference type="PANTHER" id="PTHR14005:SF0">
    <property type="entry name" value="EUKARYOTIC TRANSLATION INITIATION FACTOR 3 SUBUNIT A"/>
    <property type="match status" value="1"/>
</dbReference>
<evidence type="ECO:0000313" key="12">
    <source>
        <dbReference type="EMBL" id="TNN18555.1"/>
    </source>
</evidence>
<feature type="repeat" description="WD" evidence="8">
    <location>
        <begin position="334"/>
        <end position="375"/>
    </location>
</feature>
<feature type="repeat" description="WD" evidence="8">
    <location>
        <begin position="446"/>
        <end position="480"/>
    </location>
</feature>
<dbReference type="FunFam" id="4.10.860.10:FF:000001">
    <property type="entry name" value="Eukaryotic translation initiation factor 3 subunit A"/>
    <property type="match status" value="1"/>
</dbReference>
<keyword evidence="13" id="KW-1185">Reference proteome</keyword>
<protein>
    <submittedName>
        <fullName evidence="12">Eukaryotic translation initiation factor 3 subunit A</fullName>
    </submittedName>
</protein>
<dbReference type="InterPro" id="IPR019775">
    <property type="entry name" value="WD40_repeat_CS"/>
</dbReference>
<organism evidence="12 13">
    <name type="scientific">Schistosoma japonicum</name>
    <name type="common">Blood fluke</name>
    <dbReference type="NCBI Taxonomy" id="6182"/>
    <lineage>
        <taxon>Eukaryota</taxon>
        <taxon>Metazoa</taxon>
        <taxon>Spiralia</taxon>
        <taxon>Lophotrochozoa</taxon>
        <taxon>Platyhelminthes</taxon>
        <taxon>Trematoda</taxon>
        <taxon>Digenea</taxon>
        <taxon>Strigeidida</taxon>
        <taxon>Schistosomatoidea</taxon>
        <taxon>Schistosomatidae</taxon>
        <taxon>Schistosoma</taxon>
    </lineage>
</organism>
<evidence type="ECO:0000256" key="5">
    <source>
        <dbReference type="ARBA" id="ARBA00022737"/>
    </source>
</evidence>
<keyword evidence="5" id="KW-0677">Repeat</keyword>
<dbReference type="STRING" id="6182.A0A4Z2DPV1"/>
<feature type="region of interest" description="Disordered" evidence="10">
    <location>
        <begin position="1392"/>
        <end position="1621"/>
    </location>
</feature>
<dbReference type="InterPro" id="IPR054711">
    <property type="entry name" value="eIF3a_PCI_TPR-like"/>
</dbReference>
<reference evidence="12 13" key="1">
    <citation type="submission" date="2019-03" db="EMBL/GenBank/DDBJ databases">
        <title>An improved genome assembly of the fluke Schistosoma japonicum.</title>
        <authorList>
            <person name="Hu W."/>
            <person name="Luo F."/>
            <person name="Yin M."/>
            <person name="Mo X."/>
            <person name="Sun C."/>
            <person name="Wu Q."/>
            <person name="Zhu B."/>
            <person name="Xiang M."/>
            <person name="Wang J."/>
            <person name="Wang Y."/>
            <person name="Zhang T."/>
            <person name="Xu B."/>
            <person name="Zheng H."/>
            <person name="Feng Z."/>
        </authorList>
    </citation>
    <scope>NUCLEOTIDE SEQUENCE [LARGE SCALE GENOMIC DNA]</scope>
    <source>
        <strain evidence="12">HuSjv2</strain>
        <tissue evidence="12">Worms</tissue>
    </source>
</reference>
<feature type="repeat" description="WD" evidence="8">
    <location>
        <begin position="394"/>
        <end position="427"/>
    </location>
</feature>
<comment type="caution">
    <text evidence="12">The sequence shown here is derived from an EMBL/GenBank/DDBJ whole genome shotgun (WGS) entry which is preliminary data.</text>
</comment>
<dbReference type="InterPro" id="IPR015943">
    <property type="entry name" value="WD40/YVTN_repeat-like_dom_sf"/>
</dbReference>
<feature type="repeat" description="WD" evidence="8">
    <location>
        <begin position="547"/>
        <end position="588"/>
    </location>
</feature>
<feature type="domain" description="eIF3a PCI" evidence="11">
    <location>
        <begin position="684"/>
        <end position="1010"/>
    </location>
</feature>
<keyword evidence="4 8" id="KW-0853">WD repeat</keyword>
<dbReference type="CDD" id="cd00200">
    <property type="entry name" value="WD40"/>
    <property type="match status" value="1"/>
</dbReference>
<evidence type="ECO:0000256" key="9">
    <source>
        <dbReference type="SAM" id="Coils"/>
    </source>
</evidence>
<dbReference type="SMART" id="SM00320">
    <property type="entry name" value="WD40"/>
    <property type="match status" value="6"/>
</dbReference>
<comment type="subcellular location">
    <subcellularLocation>
        <location evidence="1">Cytoplasm</location>
    </subcellularLocation>
</comment>
<evidence type="ECO:0000256" key="7">
    <source>
        <dbReference type="ARBA" id="ARBA00022917"/>
    </source>
</evidence>
<dbReference type="GO" id="GO:0002188">
    <property type="term" value="P:translation reinitiation"/>
    <property type="evidence" value="ECO:0007669"/>
    <property type="project" value="TreeGrafter"/>
</dbReference>
<dbReference type="GO" id="GO:0071541">
    <property type="term" value="C:eukaryotic translation initiation factor 3 complex, eIF3m"/>
    <property type="evidence" value="ECO:0007669"/>
    <property type="project" value="TreeGrafter"/>
</dbReference>